<reference evidence="3 4" key="1">
    <citation type="submission" date="2021-01" db="EMBL/GenBank/DDBJ databases">
        <title>Genome public.</title>
        <authorList>
            <person name="Liu C."/>
            <person name="Sun Q."/>
        </authorList>
    </citation>
    <scope>NUCLEOTIDE SEQUENCE [LARGE SCALE GENOMIC DNA]</scope>
    <source>
        <strain evidence="3 4">YIM B02564</strain>
    </source>
</reference>
<organism evidence="3 4">
    <name type="scientific">Neobacillus paridis</name>
    <dbReference type="NCBI Taxonomy" id="2803862"/>
    <lineage>
        <taxon>Bacteria</taxon>
        <taxon>Bacillati</taxon>
        <taxon>Bacillota</taxon>
        <taxon>Bacilli</taxon>
        <taxon>Bacillales</taxon>
        <taxon>Bacillaceae</taxon>
        <taxon>Neobacillus</taxon>
    </lineage>
</organism>
<sequence>MQNRKLGQQGLEASALGLGCMGMSEFYGQGDEAESIATIHRSLELGINFIDTADMYGPFTNEMLVGKAIRERRDEVILATKFGNVRGPNGEFLGIRGDAEYVRQACDASLSRLGVDHIDLYYQHRVDPGVPIEET</sequence>
<name>A0ABS1TK73_9BACI</name>
<comment type="caution">
    <text evidence="3">The sequence shown here is derived from an EMBL/GenBank/DDBJ whole genome shotgun (WGS) entry which is preliminary data.</text>
</comment>
<dbReference type="SUPFAM" id="SSF51430">
    <property type="entry name" value="NAD(P)-linked oxidoreductase"/>
    <property type="match status" value="1"/>
</dbReference>
<evidence type="ECO:0000313" key="3">
    <source>
        <dbReference type="EMBL" id="MBL4951714.1"/>
    </source>
</evidence>
<feature type="non-terminal residue" evidence="3">
    <location>
        <position position="135"/>
    </location>
</feature>
<dbReference type="PANTHER" id="PTHR43625">
    <property type="entry name" value="AFLATOXIN B1 ALDEHYDE REDUCTASE"/>
    <property type="match status" value="1"/>
</dbReference>
<evidence type="ECO:0000313" key="4">
    <source>
        <dbReference type="Proteomes" id="UP000623967"/>
    </source>
</evidence>
<dbReference type="Pfam" id="PF00248">
    <property type="entry name" value="Aldo_ket_red"/>
    <property type="match status" value="1"/>
</dbReference>
<dbReference type="EMBL" id="JAESWB010000064">
    <property type="protein sequence ID" value="MBL4951714.1"/>
    <property type="molecule type" value="Genomic_DNA"/>
</dbReference>
<dbReference type="Gene3D" id="3.20.20.100">
    <property type="entry name" value="NADP-dependent oxidoreductase domain"/>
    <property type="match status" value="1"/>
</dbReference>
<dbReference type="InterPro" id="IPR036812">
    <property type="entry name" value="NAD(P)_OxRdtase_dom_sf"/>
</dbReference>
<keyword evidence="1" id="KW-0560">Oxidoreductase</keyword>
<evidence type="ECO:0000259" key="2">
    <source>
        <dbReference type="Pfam" id="PF00248"/>
    </source>
</evidence>
<proteinExistence type="predicted"/>
<feature type="domain" description="NADP-dependent oxidoreductase" evidence="2">
    <location>
        <begin position="16"/>
        <end position="135"/>
    </location>
</feature>
<keyword evidence="4" id="KW-1185">Reference proteome</keyword>
<accession>A0ABS1TK73</accession>
<dbReference type="PANTHER" id="PTHR43625:SF40">
    <property type="entry name" value="ALDO-KETO REDUCTASE YAKC [NADP(+)]"/>
    <property type="match status" value="1"/>
</dbReference>
<gene>
    <name evidence="3" type="ORF">JK635_05605</name>
</gene>
<dbReference type="InterPro" id="IPR023210">
    <property type="entry name" value="NADP_OxRdtase_dom"/>
</dbReference>
<evidence type="ECO:0000256" key="1">
    <source>
        <dbReference type="ARBA" id="ARBA00023002"/>
    </source>
</evidence>
<dbReference type="Proteomes" id="UP000623967">
    <property type="component" value="Unassembled WGS sequence"/>
</dbReference>
<dbReference type="InterPro" id="IPR050791">
    <property type="entry name" value="Aldo-Keto_reductase"/>
</dbReference>
<protein>
    <submittedName>
        <fullName evidence="3">Aldo/keto reductase</fullName>
    </submittedName>
</protein>